<name>A0A931DEQ1_9ACTN</name>
<accession>A0A931DEQ1</accession>
<comment type="caution">
    <text evidence="2">The sequence shown here is derived from an EMBL/GenBank/DDBJ whole genome shotgun (WGS) entry which is preliminary data.</text>
</comment>
<evidence type="ECO:0000313" key="2">
    <source>
        <dbReference type="EMBL" id="MBG6087817.1"/>
    </source>
</evidence>
<proteinExistence type="predicted"/>
<keyword evidence="3" id="KW-1185">Reference proteome</keyword>
<evidence type="ECO:0000256" key="1">
    <source>
        <dbReference type="SAM" id="MobiDB-lite"/>
    </source>
</evidence>
<dbReference type="EMBL" id="JADOUA010000001">
    <property type="protein sequence ID" value="MBG6087817.1"/>
    <property type="molecule type" value="Genomic_DNA"/>
</dbReference>
<organism evidence="2 3">
    <name type="scientific">Actinomadura viridis</name>
    <dbReference type="NCBI Taxonomy" id="58110"/>
    <lineage>
        <taxon>Bacteria</taxon>
        <taxon>Bacillati</taxon>
        <taxon>Actinomycetota</taxon>
        <taxon>Actinomycetes</taxon>
        <taxon>Streptosporangiales</taxon>
        <taxon>Thermomonosporaceae</taxon>
        <taxon>Actinomadura</taxon>
    </lineage>
</organism>
<reference evidence="2" key="1">
    <citation type="submission" date="2020-11" db="EMBL/GenBank/DDBJ databases">
        <title>Sequencing the genomes of 1000 actinobacteria strains.</title>
        <authorList>
            <person name="Klenk H.-P."/>
        </authorList>
    </citation>
    <scope>NUCLEOTIDE SEQUENCE</scope>
    <source>
        <strain evidence="2">DSM 43175</strain>
    </source>
</reference>
<protein>
    <submittedName>
        <fullName evidence="2">Uncharacterized protein</fullName>
    </submittedName>
</protein>
<evidence type="ECO:0000313" key="3">
    <source>
        <dbReference type="Proteomes" id="UP000614047"/>
    </source>
</evidence>
<feature type="region of interest" description="Disordered" evidence="1">
    <location>
        <begin position="58"/>
        <end position="88"/>
    </location>
</feature>
<sequence length="88" mass="9352">MGQTGEPRFDPGVLSAAQCQGDACVVCHKKWPRPRVRAGLLPDGQGVFACDDCAPALPNPRGPQRPAEPARAGRPCTRRATAVMPVFD</sequence>
<dbReference type="AlphaFoldDB" id="A0A931DEQ1"/>
<dbReference type="Proteomes" id="UP000614047">
    <property type="component" value="Unassembled WGS sequence"/>
</dbReference>
<gene>
    <name evidence="2" type="ORF">IW256_001930</name>
</gene>
<dbReference type="RefSeq" id="WP_231403721.1">
    <property type="nucleotide sequence ID" value="NZ_BAABES010000008.1"/>
</dbReference>